<sequence>MVAFATCHDDEVSAAAQWDLVPAGNLLMILQLPAMHVLNPKRAAARRAIQRLVLGDRQITWSKAVTYLGPEDRSPPHLDTNRKILRLQGQQNPDYCGTKNPRRRCPSSKTAEPTTFTDRTVLRSLEELVAQAPCPIQPPSSHHQTLDVQLGMGRLGKRRKPACELHQ</sequence>
<accession>A0A9D4PL26</accession>
<feature type="region of interest" description="Disordered" evidence="1">
    <location>
        <begin position="91"/>
        <end position="113"/>
    </location>
</feature>
<dbReference type="EMBL" id="JABSTV010001252">
    <property type="protein sequence ID" value="KAH7946953.1"/>
    <property type="molecule type" value="Genomic_DNA"/>
</dbReference>
<reference evidence="2" key="1">
    <citation type="journal article" date="2020" name="Cell">
        <title>Large-Scale Comparative Analyses of Tick Genomes Elucidate Their Genetic Diversity and Vector Capacities.</title>
        <authorList>
            <consortium name="Tick Genome and Microbiome Consortium (TIGMIC)"/>
            <person name="Jia N."/>
            <person name="Wang J."/>
            <person name="Shi W."/>
            <person name="Du L."/>
            <person name="Sun Y."/>
            <person name="Zhan W."/>
            <person name="Jiang J.F."/>
            <person name="Wang Q."/>
            <person name="Zhang B."/>
            <person name="Ji P."/>
            <person name="Bell-Sakyi L."/>
            <person name="Cui X.M."/>
            <person name="Yuan T.T."/>
            <person name="Jiang B.G."/>
            <person name="Yang W.F."/>
            <person name="Lam T.T."/>
            <person name="Chang Q.C."/>
            <person name="Ding S.J."/>
            <person name="Wang X.J."/>
            <person name="Zhu J.G."/>
            <person name="Ruan X.D."/>
            <person name="Zhao L."/>
            <person name="Wei J.T."/>
            <person name="Ye R.Z."/>
            <person name="Que T.C."/>
            <person name="Du C.H."/>
            <person name="Zhou Y.H."/>
            <person name="Cheng J.X."/>
            <person name="Dai P.F."/>
            <person name="Guo W.B."/>
            <person name="Han X.H."/>
            <person name="Huang E.J."/>
            <person name="Li L.F."/>
            <person name="Wei W."/>
            <person name="Gao Y.C."/>
            <person name="Liu J.Z."/>
            <person name="Shao H.Z."/>
            <person name="Wang X."/>
            <person name="Wang C.C."/>
            <person name="Yang T.C."/>
            <person name="Huo Q.B."/>
            <person name="Li W."/>
            <person name="Chen H.Y."/>
            <person name="Chen S.E."/>
            <person name="Zhou L.G."/>
            <person name="Ni X.B."/>
            <person name="Tian J.H."/>
            <person name="Sheng Y."/>
            <person name="Liu T."/>
            <person name="Pan Y.S."/>
            <person name="Xia L.Y."/>
            <person name="Li J."/>
            <person name="Zhao F."/>
            <person name="Cao W.C."/>
        </authorList>
    </citation>
    <scope>NUCLEOTIDE SEQUENCE</scope>
    <source>
        <strain evidence="2">Rsan-2018</strain>
    </source>
</reference>
<reference evidence="2" key="2">
    <citation type="submission" date="2021-09" db="EMBL/GenBank/DDBJ databases">
        <authorList>
            <person name="Jia N."/>
            <person name="Wang J."/>
            <person name="Shi W."/>
            <person name="Du L."/>
            <person name="Sun Y."/>
            <person name="Zhan W."/>
            <person name="Jiang J."/>
            <person name="Wang Q."/>
            <person name="Zhang B."/>
            <person name="Ji P."/>
            <person name="Sakyi L.B."/>
            <person name="Cui X."/>
            <person name="Yuan T."/>
            <person name="Jiang B."/>
            <person name="Yang W."/>
            <person name="Lam T.T.-Y."/>
            <person name="Chang Q."/>
            <person name="Ding S."/>
            <person name="Wang X."/>
            <person name="Zhu J."/>
            <person name="Ruan X."/>
            <person name="Zhao L."/>
            <person name="Wei J."/>
            <person name="Que T."/>
            <person name="Du C."/>
            <person name="Cheng J."/>
            <person name="Dai P."/>
            <person name="Han X."/>
            <person name="Huang E."/>
            <person name="Gao Y."/>
            <person name="Liu J."/>
            <person name="Shao H."/>
            <person name="Ye R."/>
            <person name="Li L."/>
            <person name="Wei W."/>
            <person name="Wang X."/>
            <person name="Wang C."/>
            <person name="Huo Q."/>
            <person name="Li W."/>
            <person name="Guo W."/>
            <person name="Chen H."/>
            <person name="Chen S."/>
            <person name="Zhou L."/>
            <person name="Zhou L."/>
            <person name="Ni X."/>
            <person name="Tian J."/>
            <person name="Zhou Y."/>
            <person name="Sheng Y."/>
            <person name="Liu T."/>
            <person name="Pan Y."/>
            <person name="Xia L."/>
            <person name="Li J."/>
            <person name="Zhao F."/>
            <person name="Cao W."/>
        </authorList>
    </citation>
    <scope>NUCLEOTIDE SEQUENCE</scope>
    <source>
        <strain evidence="2">Rsan-2018</strain>
        <tissue evidence="2">Larvae</tissue>
    </source>
</reference>
<comment type="caution">
    <text evidence="2">The sequence shown here is derived from an EMBL/GenBank/DDBJ whole genome shotgun (WGS) entry which is preliminary data.</text>
</comment>
<evidence type="ECO:0000313" key="3">
    <source>
        <dbReference type="Proteomes" id="UP000821837"/>
    </source>
</evidence>
<organism evidence="2 3">
    <name type="scientific">Rhipicephalus sanguineus</name>
    <name type="common">Brown dog tick</name>
    <name type="synonym">Ixodes sanguineus</name>
    <dbReference type="NCBI Taxonomy" id="34632"/>
    <lineage>
        <taxon>Eukaryota</taxon>
        <taxon>Metazoa</taxon>
        <taxon>Ecdysozoa</taxon>
        <taxon>Arthropoda</taxon>
        <taxon>Chelicerata</taxon>
        <taxon>Arachnida</taxon>
        <taxon>Acari</taxon>
        <taxon>Parasitiformes</taxon>
        <taxon>Ixodida</taxon>
        <taxon>Ixodoidea</taxon>
        <taxon>Ixodidae</taxon>
        <taxon>Rhipicephalinae</taxon>
        <taxon>Rhipicephalus</taxon>
        <taxon>Rhipicephalus</taxon>
    </lineage>
</organism>
<name>A0A9D4PL26_RHISA</name>
<keyword evidence="3" id="KW-1185">Reference proteome</keyword>
<protein>
    <submittedName>
        <fullName evidence="2">Uncharacterized protein</fullName>
    </submittedName>
</protein>
<dbReference type="Proteomes" id="UP000821837">
    <property type="component" value="Chromosome 6"/>
</dbReference>
<dbReference type="AlphaFoldDB" id="A0A9D4PL26"/>
<evidence type="ECO:0000256" key="1">
    <source>
        <dbReference type="SAM" id="MobiDB-lite"/>
    </source>
</evidence>
<evidence type="ECO:0000313" key="2">
    <source>
        <dbReference type="EMBL" id="KAH7946953.1"/>
    </source>
</evidence>
<proteinExistence type="predicted"/>
<gene>
    <name evidence="2" type="ORF">HPB52_006222</name>
</gene>